<dbReference type="GO" id="GO:0005886">
    <property type="term" value="C:plasma membrane"/>
    <property type="evidence" value="ECO:0007669"/>
    <property type="project" value="TreeGrafter"/>
</dbReference>
<dbReference type="UniPathway" id="UPA00359">
    <property type="reaction ID" value="UER00482"/>
</dbReference>
<protein>
    <recommendedName>
        <fullName evidence="2">tetraacyldisaccharide 4'-kinase</fullName>
        <ecNumber evidence="2">2.7.1.130</ecNumber>
    </recommendedName>
</protein>
<dbReference type="PANTHER" id="PTHR42724:SF1">
    <property type="entry name" value="TETRAACYLDISACCHARIDE 4'-KINASE, MITOCHONDRIAL-RELATED"/>
    <property type="match status" value="1"/>
</dbReference>
<organism evidence="10">
    <name type="scientific">anaerobic digester metagenome</name>
    <dbReference type="NCBI Taxonomy" id="1263854"/>
    <lineage>
        <taxon>unclassified sequences</taxon>
        <taxon>metagenomes</taxon>
        <taxon>ecological metagenomes</taxon>
    </lineage>
</organism>
<evidence type="ECO:0000313" key="10">
    <source>
        <dbReference type="EMBL" id="VFU18340.1"/>
    </source>
</evidence>
<dbReference type="GO" id="GO:0009029">
    <property type="term" value="F:lipid-A 4'-kinase activity"/>
    <property type="evidence" value="ECO:0007669"/>
    <property type="project" value="UniProtKB-EC"/>
</dbReference>
<comment type="pathway">
    <text evidence="1">Glycolipid biosynthesis; lipid IV(A) biosynthesis; lipid IV(A) from (3R)-3-hydroxytetradecanoyl-[acyl-carrier-protein] and UDP-N-acetyl-alpha-D-glucosamine: step 6/6.</text>
</comment>
<dbReference type="GO" id="GO:0005524">
    <property type="term" value="F:ATP binding"/>
    <property type="evidence" value="ECO:0007669"/>
    <property type="project" value="UniProtKB-KW"/>
</dbReference>
<dbReference type="EMBL" id="CAADRM010000148">
    <property type="protein sequence ID" value="VFU18340.1"/>
    <property type="molecule type" value="Genomic_DNA"/>
</dbReference>
<dbReference type="InterPro" id="IPR027417">
    <property type="entry name" value="P-loop_NTPase"/>
</dbReference>
<proteinExistence type="inferred from homology"/>
<evidence type="ECO:0000256" key="2">
    <source>
        <dbReference type="ARBA" id="ARBA00012071"/>
    </source>
</evidence>
<dbReference type="NCBIfam" id="TIGR00682">
    <property type="entry name" value="lpxK"/>
    <property type="match status" value="1"/>
</dbReference>
<keyword evidence="8" id="KW-0067">ATP-binding</keyword>
<dbReference type="PANTHER" id="PTHR42724">
    <property type="entry name" value="TETRAACYLDISACCHARIDE 4'-KINASE"/>
    <property type="match status" value="1"/>
</dbReference>
<keyword evidence="7 10" id="KW-0418">Kinase</keyword>
<dbReference type="Pfam" id="PF02606">
    <property type="entry name" value="LpxK"/>
    <property type="match status" value="1"/>
</dbReference>
<dbReference type="InterPro" id="IPR003758">
    <property type="entry name" value="LpxK"/>
</dbReference>
<keyword evidence="3" id="KW-0444">Lipid biosynthesis</keyword>
<accession>A0A485M5A5</accession>
<evidence type="ECO:0000256" key="5">
    <source>
        <dbReference type="ARBA" id="ARBA00022679"/>
    </source>
</evidence>
<sequence>MRKALSRVYGYVIAARNLCYDTGLFTIHRTGIPVVSIGNIEAGGTGKTPMTIALARELSSRGLKPAIVTRGYRGRLKGVVLVRPDHQACEVGDEALLMARILRVPVIKAPDRVRGAIFARDELSSDLVLLDDGFQHRRIHRDLDIVLVAGDVGSDALLPLGRLREPAASLARADLVVHTKGAGSSEMSAELVPCSLIGPSGAEEDLTSLSGRHVLAVSGIARPGHFAGMLKDLGARVDVLAFPDHHGFTRRDMETISARSQGKDLIVTTEKDLVRLDPSQIKGTWRALRIEMRVKCMETIVREIESIVRKSGISRQG</sequence>
<dbReference type="GO" id="GO:0009245">
    <property type="term" value="P:lipid A biosynthetic process"/>
    <property type="evidence" value="ECO:0007669"/>
    <property type="project" value="UniProtKB-KW"/>
</dbReference>
<name>A0A485M5A5_9ZZZZ</name>
<reference evidence="10" key="1">
    <citation type="submission" date="2019-03" db="EMBL/GenBank/DDBJ databases">
        <authorList>
            <person name="Hao L."/>
        </authorList>
    </citation>
    <scope>NUCLEOTIDE SEQUENCE</scope>
</reference>
<keyword evidence="6" id="KW-0547">Nucleotide-binding</keyword>
<dbReference type="AlphaFoldDB" id="A0A485M5A5"/>
<dbReference type="SUPFAM" id="SSF52540">
    <property type="entry name" value="P-loop containing nucleoside triphosphate hydrolases"/>
    <property type="match status" value="1"/>
</dbReference>
<evidence type="ECO:0000256" key="1">
    <source>
        <dbReference type="ARBA" id="ARBA00004870"/>
    </source>
</evidence>
<gene>
    <name evidence="10" type="ORF">SCFA_800004</name>
</gene>
<evidence type="ECO:0000256" key="6">
    <source>
        <dbReference type="ARBA" id="ARBA00022741"/>
    </source>
</evidence>
<keyword evidence="5 10" id="KW-0808">Transferase</keyword>
<keyword evidence="9" id="KW-0443">Lipid metabolism</keyword>
<evidence type="ECO:0000256" key="3">
    <source>
        <dbReference type="ARBA" id="ARBA00022516"/>
    </source>
</evidence>
<evidence type="ECO:0000256" key="8">
    <source>
        <dbReference type="ARBA" id="ARBA00022840"/>
    </source>
</evidence>
<evidence type="ECO:0000256" key="4">
    <source>
        <dbReference type="ARBA" id="ARBA00022556"/>
    </source>
</evidence>
<dbReference type="HAMAP" id="MF_00409">
    <property type="entry name" value="LpxK"/>
    <property type="match status" value="1"/>
</dbReference>
<evidence type="ECO:0000256" key="7">
    <source>
        <dbReference type="ARBA" id="ARBA00022777"/>
    </source>
</evidence>
<dbReference type="EC" id="2.7.1.130" evidence="2"/>
<dbReference type="GO" id="GO:0009244">
    <property type="term" value="P:lipopolysaccharide core region biosynthetic process"/>
    <property type="evidence" value="ECO:0007669"/>
    <property type="project" value="TreeGrafter"/>
</dbReference>
<keyword evidence="4" id="KW-0441">Lipid A biosynthesis</keyword>
<evidence type="ECO:0000256" key="9">
    <source>
        <dbReference type="ARBA" id="ARBA00023098"/>
    </source>
</evidence>